<dbReference type="EMBL" id="NMTW01000026">
    <property type="protein sequence ID" value="PDX76130.1"/>
    <property type="molecule type" value="Genomic_DNA"/>
</dbReference>
<evidence type="ECO:0000313" key="9">
    <source>
        <dbReference type="Proteomes" id="UP000220157"/>
    </source>
</evidence>
<dbReference type="Proteomes" id="UP000219901">
    <property type="component" value="Unassembled WGS sequence"/>
</dbReference>
<evidence type="ECO:0000256" key="2">
    <source>
        <dbReference type="ARBA" id="ARBA00023163"/>
    </source>
</evidence>
<dbReference type="EMBL" id="PRLF01000011">
    <property type="protein sequence ID" value="RAW64775.1"/>
    <property type="molecule type" value="Genomic_DNA"/>
</dbReference>
<evidence type="ECO:0000313" key="10">
    <source>
        <dbReference type="Proteomes" id="UP000250550"/>
    </source>
</evidence>
<evidence type="ECO:0000256" key="1">
    <source>
        <dbReference type="ARBA" id="ARBA00023015"/>
    </source>
</evidence>
<dbReference type="PANTHER" id="PTHR30363">
    <property type="entry name" value="HTH-TYPE TRANSCRIPTIONAL REGULATOR SRLR-RELATED"/>
    <property type="match status" value="1"/>
</dbReference>
<accession>A0A2A7AAH2</accession>
<proteinExistence type="predicted"/>
<feature type="domain" description="HTH deoR-type" evidence="3">
    <location>
        <begin position="13"/>
        <end position="69"/>
    </location>
</feature>
<organism evidence="5 9">
    <name type="scientific">Faecalibacterium prausnitzii</name>
    <dbReference type="NCBI Taxonomy" id="853"/>
    <lineage>
        <taxon>Bacteria</taxon>
        <taxon>Bacillati</taxon>
        <taxon>Bacillota</taxon>
        <taxon>Clostridia</taxon>
        <taxon>Eubacteriales</taxon>
        <taxon>Oscillospiraceae</taxon>
        <taxon>Faecalibacterium</taxon>
    </lineage>
</organism>
<reference evidence="8 9" key="1">
    <citation type="journal article" date="2017" name="Front. Microbiol.">
        <title>New Insights into the Diversity of the Genus Faecalibacterium.</title>
        <authorList>
            <person name="Benevides L."/>
            <person name="Burman S."/>
            <person name="Martin R."/>
            <person name="Robert V."/>
            <person name="Thomas M."/>
            <person name="Miquel S."/>
            <person name="Chain F."/>
            <person name="Sokol H."/>
            <person name="Bermudez-Humaran L.G."/>
            <person name="Morrison M."/>
            <person name="Langella P."/>
            <person name="Azevedo V.A."/>
            <person name="Chatel J.M."/>
            <person name="Soares S."/>
        </authorList>
    </citation>
    <scope>NUCLEOTIDE SEQUENCE [LARGE SCALE GENOMIC DNA]</scope>
    <source>
        <strain evidence="4 8">CNCM I 4546</strain>
        <strain evidence="5 9">CNCM I 4573</strain>
    </source>
</reference>
<dbReference type="PROSITE" id="PS51000">
    <property type="entry name" value="HTH_DEOR_2"/>
    <property type="match status" value="1"/>
</dbReference>
<dbReference type="Proteomes" id="UP000260733">
    <property type="component" value="Unassembled WGS sequence"/>
</dbReference>
<keyword evidence="2" id="KW-0804">Transcription</keyword>
<sequence>MGQDKRRQEESPMEQRRNQIVELVNRKGSISFAQLKEAFPSVSEMTLRTDLKALDEARRVVRVHGGVKSVEQVVGTDDLLSRRAARNAEAKQIIAEKAAALLRPNTTLFLDSGSTATAVARCIPDQPMLIYTSGLSCAMELAKLEKPHVSLPGGRLNRFSLSVCGAQSIQTMEGINFDLLLLGVTSYSPETGFTCGVEDEARLKQTVLRRCDCEQKAVLLDSSKIGLKSTFHICELSDIDIVISDGKLPVEFLQACRNAGVTVL</sequence>
<dbReference type="SMART" id="SM00420">
    <property type="entry name" value="HTH_DEOR"/>
    <property type="match status" value="1"/>
</dbReference>
<evidence type="ECO:0000259" key="3">
    <source>
        <dbReference type="PROSITE" id="PS51000"/>
    </source>
</evidence>
<dbReference type="PANTHER" id="PTHR30363:SF44">
    <property type="entry name" value="AGA OPERON TRANSCRIPTIONAL REPRESSOR-RELATED"/>
    <property type="match status" value="1"/>
</dbReference>
<comment type="caution">
    <text evidence="5">The sequence shown here is derived from an EMBL/GenBank/DDBJ whole genome shotgun (WGS) entry which is preliminary data.</text>
</comment>
<name>A0A2A7AAH2_9FIRM</name>
<reference evidence="6 10" key="3">
    <citation type="submission" date="2018-02" db="EMBL/GenBank/DDBJ databases">
        <title>Complete genome sequencing of Faecalibacterium prausnitzii strains isolated from the human gut.</title>
        <authorList>
            <person name="Fitzgerald B.C."/>
            <person name="Shkoporov A.N."/>
            <person name="Ross P.R."/>
            <person name="Hill C."/>
        </authorList>
    </citation>
    <scope>NUCLEOTIDE SEQUENCE [LARGE SCALE GENOMIC DNA]</scope>
    <source>
        <strain evidence="6 10">APC924/119</strain>
    </source>
</reference>
<evidence type="ECO:0000313" key="5">
    <source>
        <dbReference type="EMBL" id="PDX76130.1"/>
    </source>
</evidence>
<dbReference type="Pfam" id="PF08220">
    <property type="entry name" value="HTH_DeoR"/>
    <property type="match status" value="1"/>
</dbReference>
<dbReference type="InterPro" id="IPR014036">
    <property type="entry name" value="DeoR-like_C"/>
</dbReference>
<dbReference type="InterPro" id="IPR001034">
    <property type="entry name" value="DeoR_HTH"/>
</dbReference>
<dbReference type="InterPro" id="IPR050313">
    <property type="entry name" value="Carb_Metab_HTH_regulators"/>
</dbReference>
<dbReference type="SMART" id="SM01134">
    <property type="entry name" value="DeoRC"/>
    <property type="match status" value="1"/>
</dbReference>
<reference evidence="5" key="2">
    <citation type="submission" date="2017-07" db="EMBL/GenBank/DDBJ databases">
        <authorList>
            <person name="Sun Z.S."/>
            <person name="Albrecht U."/>
            <person name="Echele G."/>
            <person name="Lee C.C."/>
        </authorList>
    </citation>
    <scope>NUCLEOTIDE SEQUENCE</scope>
    <source>
        <strain evidence="4">CNCM I 4546</strain>
        <strain evidence="5">CNCM I 4573</strain>
    </source>
</reference>
<dbReference type="SUPFAM" id="SSF46785">
    <property type="entry name" value="Winged helix' DNA-binding domain"/>
    <property type="match status" value="1"/>
</dbReference>
<dbReference type="InterPro" id="IPR036390">
    <property type="entry name" value="WH_DNA-bd_sf"/>
</dbReference>
<gene>
    <name evidence="6" type="ORF">C4N21_08780</name>
    <name evidence="4" type="ORF">CGS55_04555</name>
    <name evidence="5" type="ORF">CGS56_05490</name>
    <name evidence="7" type="ORF">DW855_11630</name>
</gene>
<reference evidence="7 11" key="4">
    <citation type="submission" date="2018-08" db="EMBL/GenBank/DDBJ databases">
        <title>A genome reference for cultivated species of the human gut microbiota.</title>
        <authorList>
            <person name="Zou Y."/>
            <person name="Xue W."/>
            <person name="Luo G."/>
        </authorList>
    </citation>
    <scope>NUCLEOTIDE SEQUENCE [LARGE SCALE GENOMIC DNA]</scope>
    <source>
        <strain evidence="7 11">AM37-13AC</strain>
    </source>
</reference>
<protein>
    <submittedName>
        <fullName evidence="5">DeoR family transcriptional regulator</fullName>
    </submittedName>
    <submittedName>
        <fullName evidence="6">DeoR/GlpR transcriptional regulator</fullName>
    </submittedName>
</protein>
<keyword evidence="1" id="KW-0805">Transcription regulation</keyword>
<dbReference type="Proteomes" id="UP000250550">
    <property type="component" value="Unassembled WGS sequence"/>
</dbReference>
<dbReference type="EMBL" id="NMTV01000034">
    <property type="protein sequence ID" value="PDX73034.1"/>
    <property type="molecule type" value="Genomic_DNA"/>
</dbReference>
<evidence type="ECO:0000313" key="11">
    <source>
        <dbReference type="Proteomes" id="UP000260733"/>
    </source>
</evidence>
<evidence type="ECO:0000313" key="6">
    <source>
        <dbReference type="EMBL" id="RAW64775.1"/>
    </source>
</evidence>
<dbReference type="AlphaFoldDB" id="A0A2A7AAH2"/>
<dbReference type="Gene3D" id="3.40.50.1360">
    <property type="match status" value="1"/>
</dbReference>
<dbReference type="SUPFAM" id="SSF100950">
    <property type="entry name" value="NagB/RpiA/CoA transferase-like"/>
    <property type="match status" value="1"/>
</dbReference>
<dbReference type="GO" id="GO:0003700">
    <property type="term" value="F:DNA-binding transcription factor activity"/>
    <property type="evidence" value="ECO:0007669"/>
    <property type="project" value="InterPro"/>
</dbReference>
<dbReference type="EMBL" id="QVFB01000020">
    <property type="protein sequence ID" value="RGC16441.1"/>
    <property type="molecule type" value="Genomic_DNA"/>
</dbReference>
<evidence type="ECO:0000313" key="4">
    <source>
        <dbReference type="EMBL" id="PDX73034.1"/>
    </source>
</evidence>
<evidence type="ECO:0000313" key="8">
    <source>
        <dbReference type="Proteomes" id="UP000219901"/>
    </source>
</evidence>
<evidence type="ECO:0000313" key="7">
    <source>
        <dbReference type="EMBL" id="RGC16441.1"/>
    </source>
</evidence>
<dbReference type="Pfam" id="PF00455">
    <property type="entry name" value="DeoRC"/>
    <property type="match status" value="1"/>
</dbReference>
<dbReference type="InterPro" id="IPR037171">
    <property type="entry name" value="NagB/RpiA_transferase-like"/>
</dbReference>
<dbReference type="Proteomes" id="UP000220157">
    <property type="component" value="Unassembled WGS sequence"/>
</dbReference>